<dbReference type="GO" id="GO:0016705">
    <property type="term" value="F:oxidoreductase activity, acting on paired donors, with incorporation or reduction of molecular oxygen"/>
    <property type="evidence" value="ECO:0007669"/>
    <property type="project" value="InterPro"/>
</dbReference>
<evidence type="ECO:0000256" key="1">
    <source>
        <dbReference type="ARBA" id="ARBA00023002"/>
    </source>
</evidence>
<proteinExistence type="predicted"/>
<evidence type="ECO:0000259" key="3">
    <source>
        <dbReference type="Pfam" id="PF00296"/>
    </source>
</evidence>
<dbReference type="PANTHER" id="PTHR30137:SF8">
    <property type="entry name" value="BLR5498 PROTEIN"/>
    <property type="match status" value="1"/>
</dbReference>
<dbReference type="Gene3D" id="3.20.20.30">
    <property type="entry name" value="Luciferase-like domain"/>
    <property type="match status" value="1"/>
</dbReference>
<evidence type="ECO:0000313" key="5">
    <source>
        <dbReference type="EMBL" id="GLD28714.1"/>
    </source>
</evidence>
<dbReference type="GeneID" id="83627243"/>
<dbReference type="RefSeq" id="WP_236977236.1">
    <property type="nucleotide sequence ID" value="NZ_BRXE01000001.1"/>
</dbReference>
<sequence>MRVGLIYTNLEWDKVLDHVVWVEKLGFDSIWLTEHHFQDFSPSPLTLAAAVAARTDRVRIATNVMLAPLYNPVRLAEEAATVSVLSRGRFDLGIGMGYYEREFAGLQVNIRHRPSLFEETVEILRSAWSGKPFSFHGKRHHLPEINVTPVPTPPPRIFIGAVAEPAIRRAARLGDGYLGAYNAHLKMYFDEVEVLGKTGAVCAGQQATIAPDVEKAKVELRDYALRYVNDHIDRGLFPGPHYADLDAAIEAGHYLLWDGPTVVAEIAKVVDEFPLIEDVHFMVTAGPGETFEHARERIEYIASEVLPVLQPLGSQQSPAR</sequence>
<organism evidence="5 6">
    <name type="scientific">Mycobacterium kiyosense</name>
    <dbReference type="NCBI Taxonomy" id="2871094"/>
    <lineage>
        <taxon>Bacteria</taxon>
        <taxon>Bacillati</taxon>
        <taxon>Actinomycetota</taxon>
        <taxon>Actinomycetes</taxon>
        <taxon>Mycobacteriales</taxon>
        <taxon>Mycobacteriaceae</taxon>
        <taxon>Mycobacterium</taxon>
    </lineage>
</organism>
<dbReference type="InterPro" id="IPR011251">
    <property type="entry name" value="Luciferase-like_dom"/>
</dbReference>
<comment type="caution">
    <text evidence="5">The sequence shown here is derived from an EMBL/GenBank/DDBJ whole genome shotgun (WGS) entry which is preliminary data.</text>
</comment>
<dbReference type="EMBL" id="BRXE01000001">
    <property type="protein sequence ID" value="GLB80910.1"/>
    <property type="molecule type" value="Genomic_DNA"/>
</dbReference>
<dbReference type="SUPFAM" id="SSF51679">
    <property type="entry name" value="Bacterial luciferase-like"/>
    <property type="match status" value="1"/>
</dbReference>
<dbReference type="Proteomes" id="UP001064782">
    <property type="component" value="Unassembled WGS sequence"/>
</dbReference>
<dbReference type="AlphaFoldDB" id="A0A9P3Q2W2"/>
<name>A0A9P3Q2W2_9MYCO</name>
<reference evidence="5" key="1">
    <citation type="submission" date="2022-08" db="EMBL/GenBank/DDBJ databases">
        <title>Mycobacterium kiyosense sp. nov., scotochromogenic slow-glowing species isolated from respiratory specimens.</title>
        <authorList>
            <person name="Fukano H."/>
            <person name="Kazumi Y."/>
            <person name="Sakagami N."/>
            <person name="Ato M."/>
            <person name="Mitarai S."/>
            <person name="Hoshino Y."/>
        </authorList>
    </citation>
    <scope>NUCLEOTIDE SEQUENCE</scope>
    <source>
        <strain evidence="5">1413</strain>
        <strain evidence="4">SRL2020-028</strain>
    </source>
</reference>
<dbReference type="EMBL" id="BRZI01000002">
    <property type="protein sequence ID" value="GLD28714.1"/>
    <property type="molecule type" value="Genomic_DNA"/>
</dbReference>
<accession>A0A9P3Q2W2</accession>
<gene>
    <name evidence="5" type="ORF">Mkiyose1413_05970</name>
    <name evidence="4" type="ORF">SRL2020028_01660</name>
</gene>
<keyword evidence="1" id="KW-0560">Oxidoreductase</keyword>
<dbReference type="Pfam" id="PF00296">
    <property type="entry name" value="Bac_luciferase"/>
    <property type="match status" value="1"/>
</dbReference>
<dbReference type="InterPro" id="IPR036661">
    <property type="entry name" value="Luciferase-like_sf"/>
</dbReference>
<dbReference type="GO" id="GO:0005829">
    <property type="term" value="C:cytosol"/>
    <property type="evidence" value="ECO:0007669"/>
    <property type="project" value="TreeGrafter"/>
</dbReference>
<evidence type="ECO:0000256" key="2">
    <source>
        <dbReference type="ARBA" id="ARBA00023033"/>
    </source>
</evidence>
<evidence type="ECO:0000313" key="6">
    <source>
        <dbReference type="Proteomes" id="UP001064782"/>
    </source>
</evidence>
<dbReference type="GO" id="GO:0004497">
    <property type="term" value="F:monooxygenase activity"/>
    <property type="evidence" value="ECO:0007669"/>
    <property type="project" value="UniProtKB-KW"/>
</dbReference>
<dbReference type="PANTHER" id="PTHR30137">
    <property type="entry name" value="LUCIFERASE-LIKE MONOOXYGENASE"/>
    <property type="match status" value="1"/>
</dbReference>
<protein>
    <recommendedName>
        <fullName evidence="3">Luciferase-like domain-containing protein</fullName>
    </recommendedName>
</protein>
<feature type="domain" description="Luciferase-like" evidence="3">
    <location>
        <begin position="11"/>
        <end position="228"/>
    </location>
</feature>
<dbReference type="CDD" id="cd01097">
    <property type="entry name" value="Tetrahydromethanopterin_reductase"/>
    <property type="match status" value="1"/>
</dbReference>
<dbReference type="Proteomes" id="UP001165663">
    <property type="component" value="Unassembled WGS sequence"/>
</dbReference>
<keyword evidence="2" id="KW-0503">Monooxygenase</keyword>
<evidence type="ECO:0000313" key="4">
    <source>
        <dbReference type="EMBL" id="GLB80910.1"/>
    </source>
</evidence>
<keyword evidence="6" id="KW-1185">Reference proteome</keyword>
<dbReference type="InterPro" id="IPR050766">
    <property type="entry name" value="Bact_Lucif_Oxidored"/>
</dbReference>